<name>A0A835YLX9_9STRA</name>
<evidence type="ECO:0000259" key="4">
    <source>
        <dbReference type="PROSITE" id="PS52035"/>
    </source>
</evidence>
<dbReference type="Gene3D" id="2.60.40.3120">
    <property type="match status" value="1"/>
</dbReference>
<organism evidence="5 6">
    <name type="scientific">Tribonema minus</name>
    <dbReference type="NCBI Taxonomy" id="303371"/>
    <lineage>
        <taxon>Eukaryota</taxon>
        <taxon>Sar</taxon>
        <taxon>Stramenopiles</taxon>
        <taxon>Ochrophyta</taxon>
        <taxon>PX clade</taxon>
        <taxon>Xanthophyceae</taxon>
        <taxon>Tribonematales</taxon>
        <taxon>Tribonemataceae</taxon>
        <taxon>Tribonema</taxon>
    </lineage>
</organism>
<feature type="active site" description="Proton donor/acceptor" evidence="3">
    <location>
        <position position="391"/>
    </location>
</feature>
<dbReference type="OrthoDB" id="10253041at2759"/>
<dbReference type="Proteomes" id="UP000664859">
    <property type="component" value="Unassembled WGS sequence"/>
</dbReference>
<feature type="domain" description="Peptidase M14" evidence="4">
    <location>
        <begin position="141"/>
        <end position="427"/>
    </location>
</feature>
<gene>
    <name evidence="5" type="ORF">JKP88DRAFT_169934</name>
</gene>
<proteinExistence type="inferred from homology"/>
<dbReference type="Pfam" id="PF00246">
    <property type="entry name" value="Peptidase_M14"/>
    <property type="match status" value="1"/>
</dbReference>
<dbReference type="PANTHER" id="PTHR12756">
    <property type="entry name" value="CYTOSOLIC CARBOXYPEPTIDASE"/>
    <property type="match status" value="1"/>
</dbReference>
<accession>A0A835YLX9</accession>
<evidence type="ECO:0000256" key="3">
    <source>
        <dbReference type="PROSITE-ProRule" id="PRU01379"/>
    </source>
</evidence>
<keyword evidence="6" id="KW-1185">Reference proteome</keyword>
<evidence type="ECO:0000313" key="5">
    <source>
        <dbReference type="EMBL" id="KAG5177615.1"/>
    </source>
</evidence>
<dbReference type="InterPro" id="IPR000834">
    <property type="entry name" value="Peptidase_M14"/>
</dbReference>
<dbReference type="GO" id="GO:0006508">
    <property type="term" value="P:proteolysis"/>
    <property type="evidence" value="ECO:0007669"/>
    <property type="project" value="InterPro"/>
</dbReference>
<dbReference type="PANTHER" id="PTHR12756:SF11">
    <property type="entry name" value="CYTOSOLIC CARBOXYPEPTIDASE 1"/>
    <property type="match status" value="1"/>
</dbReference>
<dbReference type="PROSITE" id="PS52035">
    <property type="entry name" value="PEPTIDASE_M14"/>
    <property type="match status" value="1"/>
</dbReference>
<reference evidence="5" key="1">
    <citation type="submission" date="2021-02" db="EMBL/GenBank/DDBJ databases">
        <title>First Annotated Genome of the Yellow-green Alga Tribonema minus.</title>
        <authorList>
            <person name="Mahan K.M."/>
        </authorList>
    </citation>
    <scope>NUCLEOTIDE SEQUENCE</scope>
    <source>
        <strain evidence="5">UTEX B ZZ1240</strain>
    </source>
</reference>
<comment type="cofactor">
    <cofactor evidence="1">
        <name>Zn(2+)</name>
        <dbReference type="ChEBI" id="CHEBI:29105"/>
    </cofactor>
</comment>
<evidence type="ECO:0000256" key="1">
    <source>
        <dbReference type="ARBA" id="ARBA00001947"/>
    </source>
</evidence>
<comment type="similarity">
    <text evidence="2 3">Belongs to the peptidase M14 family.</text>
</comment>
<evidence type="ECO:0000313" key="6">
    <source>
        <dbReference type="Proteomes" id="UP000664859"/>
    </source>
</evidence>
<dbReference type="EMBL" id="JAFCMP010000523">
    <property type="protein sequence ID" value="KAG5177615.1"/>
    <property type="molecule type" value="Genomic_DNA"/>
</dbReference>
<dbReference type="Gene3D" id="3.40.630.10">
    <property type="entry name" value="Zn peptidases"/>
    <property type="match status" value="1"/>
</dbReference>
<protein>
    <recommendedName>
        <fullName evidence="4">Peptidase M14 domain-containing protein</fullName>
    </recommendedName>
</protein>
<evidence type="ECO:0000256" key="2">
    <source>
        <dbReference type="ARBA" id="ARBA00005988"/>
    </source>
</evidence>
<dbReference type="AlphaFoldDB" id="A0A835YLX9"/>
<dbReference type="GO" id="GO:0004181">
    <property type="term" value="F:metallocarboxypeptidase activity"/>
    <property type="evidence" value="ECO:0007669"/>
    <property type="project" value="InterPro"/>
</dbReference>
<comment type="caution">
    <text evidence="5">The sequence shown here is derived from an EMBL/GenBank/DDBJ whole genome shotgun (WGS) entry which is preliminary data.</text>
</comment>
<sequence length="433" mass="48160">HSVRFDAAFGSANLLRAVQRGPAEYDLFLRPDLHTHGHTQWFYFALSNRCCALARRPVSVTFNIVNLTKPDSLFSSGMRPVLYSHYERSGDALAAPGWRRCGENVAYRSNAPDGSVGAFYTLSFTVTFPWVGDTYRLAHCYPYTLADHARHMARIMADPERARHVARATLCHTLGGTACELLTITEDAAAFLAAADGEENLKCSREEIKCVTVSARVHPGETPASWMLRGILDYLTGAEAGAALLRRLFVFRVVPFLNPDGVAHGNNRCSLAGVDLNRQWRRPVRALHPTVHHLKALIRSEAARRGVAMYVDLHGHSRKQNIFLYGVDERRRGGLSRPSARVFPKLMSWNRLGGKYVSLGDCSFVVRKGREATARVVVARELSVAHSYTVESSFCGVDFGPLAGHHLNIDHLVEAGRAICESLLDMYAPRYVW</sequence>
<dbReference type="SUPFAM" id="SSF53187">
    <property type="entry name" value="Zn-dependent exopeptidases"/>
    <property type="match status" value="1"/>
</dbReference>
<dbReference type="GO" id="GO:0008270">
    <property type="term" value="F:zinc ion binding"/>
    <property type="evidence" value="ECO:0007669"/>
    <property type="project" value="InterPro"/>
</dbReference>
<dbReference type="InterPro" id="IPR050821">
    <property type="entry name" value="Cytosolic_carboxypeptidase"/>
</dbReference>
<feature type="non-terminal residue" evidence="5">
    <location>
        <position position="1"/>
    </location>
</feature>